<feature type="transmembrane region" description="Helical" evidence="7">
    <location>
        <begin position="135"/>
        <end position="157"/>
    </location>
</feature>
<dbReference type="PRINTS" id="PR01035">
    <property type="entry name" value="TCRTETA"/>
</dbReference>
<dbReference type="SUPFAM" id="SSF103473">
    <property type="entry name" value="MFS general substrate transporter"/>
    <property type="match status" value="1"/>
</dbReference>
<dbReference type="PANTHER" id="PTHR23504:SF115">
    <property type="entry name" value="MULTIDRUG RESISTANCE PROTEIN 2"/>
    <property type="match status" value="1"/>
</dbReference>
<dbReference type="GO" id="GO:0022857">
    <property type="term" value="F:transmembrane transporter activity"/>
    <property type="evidence" value="ECO:0007669"/>
    <property type="project" value="InterPro"/>
</dbReference>
<dbReference type="GO" id="GO:0005886">
    <property type="term" value="C:plasma membrane"/>
    <property type="evidence" value="ECO:0007669"/>
    <property type="project" value="UniProtKB-SubCell"/>
</dbReference>
<dbReference type="AlphaFoldDB" id="A0A6H2H2X7"/>
<dbReference type="RefSeq" id="WP_168909581.1">
    <property type="nucleotide sequence ID" value="NZ_CP051428.1"/>
</dbReference>
<keyword evidence="3" id="KW-0813">Transport</keyword>
<dbReference type="InterPro" id="IPR036259">
    <property type="entry name" value="MFS_trans_sf"/>
</dbReference>
<protein>
    <submittedName>
        <fullName evidence="9">MFS transporter</fullName>
    </submittedName>
</protein>
<proteinExistence type="inferred from homology"/>
<comment type="subcellular location">
    <subcellularLocation>
        <location evidence="1">Cell membrane</location>
        <topology evidence="1">Multi-pass membrane protein</topology>
    </subcellularLocation>
</comment>
<evidence type="ECO:0000256" key="4">
    <source>
        <dbReference type="ARBA" id="ARBA00022692"/>
    </source>
</evidence>
<evidence type="ECO:0000256" key="7">
    <source>
        <dbReference type="SAM" id="Phobius"/>
    </source>
</evidence>
<dbReference type="PANTHER" id="PTHR23504">
    <property type="entry name" value="MAJOR FACILITATOR SUPERFAMILY DOMAIN-CONTAINING PROTEIN 10"/>
    <property type="match status" value="1"/>
</dbReference>
<evidence type="ECO:0000313" key="10">
    <source>
        <dbReference type="Proteomes" id="UP000502136"/>
    </source>
</evidence>
<dbReference type="InterPro" id="IPR001958">
    <property type="entry name" value="Tet-R_TetA/multi-R_MdtG-like"/>
</dbReference>
<dbReference type="CDD" id="cd17325">
    <property type="entry name" value="MFS_MdtG_SLC18_like"/>
    <property type="match status" value="1"/>
</dbReference>
<feature type="transmembrane region" description="Helical" evidence="7">
    <location>
        <begin position="315"/>
        <end position="334"/>
    </location>
</feature>
<feature type="transmembrane region" description="Helical" evidence="7">
    <location>
        <begin position="163"/>
        <end position="183"/>
    </location>
</feature>
<evidence type="ECO:0000313" key="9">
    <source>
        <dbReference type="EMBL" id="QJC54053.1"/>
    </source>
</evidence>
<evidence type="ECO:0000256" key="6">
    <source>
        <dbReference type="ARBA" id="ARBA00023136"/>
    </source>
</evidence>
<keyword evidence="10" id="KW-1185">Reference proteome</keyword>
<feature type="transmembrane region" description="Helical" evidence="7">
    <location>
        <begin position="261"/>
        <end position="284"/>
    </location>
</feature>
<comment type="similarity">
    <text evidence="2">Belongs to the major facilitator superfamily. TCR/Tet family.</text>
</comment>
<feature type="transmembrane region" description="Helical" evidence="7">
    <location>
        <begin position="346"/>
        <end position="372"/>
    </location>
</feature>
<keyword evidence="5 7" id="KW-1133">Transmembrane helix</keyword>
<dbReference type="PROSITE" id="PS00216">
    <property type="entry name" value="SUGAR_TRANSPORT_1"/>
    <property type="match status" value="1"/>
</dbReference>
<keyword evidence="4 7" id="KW-0812">Transmembrane</keyword>
<dbReference type="InterPro" id="IPR005829">
    <property type="entry name" value="Sugar_transporter_CS"/>
</dbReference>
<dbReference type="InterPro" id="IPR020846">
    <property type="entry name" value="MFS_dom"/>
</dbReference>
<feature type="transmembrane region" description="Helical" evidence="7">
    <location>
        <begin position="291"/>
        <end position="309"/>
    </location>
</feature>
<accession>A0A6H2H2X7</accession>
<evidence type="ECO:0000256" key="5">
    <source>
        <dbReference type="ARBA" id="ARBA00022989"/>
    </source>
</evidence>
<organism evidence="9 10">
    <name type="scientific">Paenibacillus albicereus</name>
    <dbReference type="NCBI Taxonomy" id="2726185"/>
    <lineage>
        <taxon>Bacteria</taxon>
        <taxon>Bacillati</taxon>
        <taxon>Bacillota</taxon>
        <taxon>Bacilli</taxon>
        <taxon>Bacillales</taxon>
        <taxon>Paenibacillaceae</taxon>
        <taxon>Paenibacillus</taxon>
    </lineage>
</organism>
<dbReference type="EMBL" id="CP051428">
    <property type="protein sequence ID" value="QJC54053.1"/>
    <property type="molecule type" value="Genomic_DNA"/>
</dbReference>
<evidence type="ECO:0000256" key="1">
    <source>
        <dbReference type="ARBA" id="ARBA00004651"/>
    </source>
</evidence>
<evidence type="ECO:0000256" key="2">
    <source>
        <dbReference type="ARBA" id="ARBA00007520"/>
    </source>
</evidence>
<dbReference type="Proteomes" id="UP000502136">
    <property type="component" value="Chromosome"/>
</dbReference>
<evidence type="ECO:0000259" key="8">
    <source>
        <dbReference type="PROSITE" id="PS50850"/>
    </source>
</evidence>
<dbReference type="Gene3D" id="1.20.1250.20">
    <property type="entry name" value="MFS general substrate transporter like domains"/>
    <property type="match status" value="1"/>
</dbReference>
<feature type="transmembrane region" description="Helical" evidence="7">
    <location>
        <begin position="12"/>
        <end position="32"/>
    </location>
</feature>
<feature type="domain" description="Major facilitator superfamily (MFS) profile" evidence="8">
    <location>
        <begin position="10"/>
        <end position="402"/>
    </location>
</feature>
<feature type="transmembrane region" description="Helical" evidence="7">
    <location>
        <begin position="76"/>
        <end position="94"/>
    </location>
</feature>
<dbReference type="InterPro" id="IPR011701">
    <property type="entry name" value="MFS"/>
</dbReference>
<feature type="transmembrane region" description="Helical" evidence="7">
    <location>
        <begin position="100"/>
        <end position="123"/>
    </location>
</feature>
<feature type="transmembrane region" description="Helical" evidence="7">
    <location>
        <begin position="38"/>
        <end position="64"/>
    </location>
</feature>
<keyword evidence="6 7" id="KW-0472">Membrane</keyword>
<name>A0A6H2H2X7_9BACL</name>
<dbReference type="KEGG" id="palr:HGI30_22695"/>
<dbReference type="PROSITE" id="PS50850">
    <property type="entry name" value="MFS"/>
    <property type="match status" value="1"/>
</dbReference>
<evidence type="ECO:0000256" key="3">
    <source>
        <dbReference type="ARBA" id="ARBA00022448"/>
    </source>
</evidence>
<feature type="transmembrane region" description="Helical" evidence="7">
    <location>
        <begin position="378"/>
        <end position="397"/>
    </location>
</feature>
<sequence>MTLLLRNRGAFLLLMLNLFLVFTGIGLVIPIMPKFMELLGISGSLVGLLVASFSLTQLLFSPLAGRLSDRFGRKRLIVLGMTVFAVSEALFGFAEQPWLLFASRLLGGVSAALIMPAVMAYAADITTQEERAAGMGYINAAITTGFIIGPGIGGYIAEFGLRVPFYAAGVAGLIAAALTLFVLRESNPAQAGAAAADPTAQPSAASGGRRSSLIGQLLTSHREPYFFSLIVVFTLSFGLANFETVFGLFVDHRFGFEPKDIAFIITFGSIAGAVVQVTTFGWILNRFGEKRVISICLLFAGAFILLTLFVHTFWLIFAVTFVVFLAIDILRPAISTQMSKLAGADQGYVAGLNSAFTSLGNIAGPIVAGVLFDLHIGAPYALASIVLLLCFVLSTRLRSGEPGASR</sequence>
<feature type="transmembrane region" description="Helical" evidence="7">
    <location>
        <begin position="225"/>
        <end position="249"/>
    </location>
</feature>
<dbReference type="Pfam" id="PF07690">
    <property type="entry name" value="MFS_1"/>
    <property type="match status" value="1"/>
</dbReference>
<reference evidence="9 10" key="1">
    <citation type="submission" date="2020-04" db="EMBL/GenBank/DDBJ databases">
        <title>Novel Paenibacillus strain UniB2 isolated from commercial digestive syrup.</title>
        <authorList>
            <person name="Thorat V."/>
            <person name="Kirdat K."/>
            <person name="Tiwarekar B."/>
            <person name="Yadav A."/>
        </authorList>
    </citation>
    <scope>NUCLEOTIDE SEQUENCE [LARGE SCALE GENOMIC DNA]</scope>
    <source>
        <strain evidence="9 10">UniB2</strain>
    </source>
</reference>
<gene>
    <name evidence="9" type="ORF">HGI30_22695</name>
</gene>